<name>A0A1X1EM76_PANCY</name>
<comment type="caution">
    <text evidence="2">The sequence shown here is derived from an EMBL/GenBank/DDBJ whole genome shotgun (WGS) entry which is preliminary data.</text>
</comment>
<evidence type="ECO:0000313" key="3">
    <source>
        <dbReference type="Proteomes" id="UP000193749"/>
    </source>
</evidence>
<evidence type="ECO:0000256" key="1">
    <source>
        <dbReference type="SAM" id="Phobius"/>
    </source>
</evidence>
<organism evidence="2 3">
    <name type="scientific">Pantoea cypripedii</name>
    <name type="common">Pectobacterium cypripedii</name>
    <name type="synonym">Erwinia cypripedii</name>
    <dbReference type="NCBI Taxonomy" id="55209"/>
    <lineage>
        <taxon>Bacteria</taxon>
        <taxon>Pseudomonadati</taxon>
        <taxon>Pseudomonadota</taxon>
        <taxon>Gammaproteobacteria</taxon>
        <taxon>Enterobacterales</taxon>
        <taxon>Erwiniaceae</taxon>
        <taxon>Pantoea</taxon>
    </lineage>
</organism>
<keyword evidence="1" id="KW-1133">Transmembrane helix</keyword>
<dbReference type="Proteomes" id="UP000193749">
    <property type="component" value="Unassembled WGS sequence"/>
</dbReference>
<accession>A0A1X1EM76</accession>
<evidence type="ECO:0000313" key="2">
    <source>
        <dbReference type="EMBL" id="ORM90068.1"/>
    </source>
</evidence>
<reference evidence="2 3" key="1">
    <citation type="journal article" date="2017" name="Antonie Van Leeuwenhoek">
        <title>Phylogenomic resolution of the bacterial genus Pantoea and its relationship with Erwinia and Tatumella.</title>
        <authorList>
            <person name="Palmer M."/>
            <person name="Steenkamp E.T."/>
            <person name="Coetzee M.P."/>
            <person name="Chan W.Y."/>
            <person name="van Zyl E."/>
            <person name="De Maayer P."/>
            <person name="Coutinho T.A."/>
            <person name="Blom J."/>
            <person name="Smits T.H."/>
            <person name="Duffy B."/>
            <person name="Venter S.N."/>
        </authorList>
    </citation>
    <scope>NUCLEOTIDE SEQUENCE [LARGE SCALE GENOMIC DNA]</scope>
    <source>
        <strain evidence="2 3">LMG 2657</strain>
    </source>
</reference>
<protein>
    <submittedName>
        <fullName evidence="2">Uncharacterized protein</fullName>
    </submittedName>
</protein>
<keyword evidence="3" id="KW-1185">Reference proteome</keyword>
<dbReference type="AlphaFoldDB" id="A0A1X1EM76"/>
<dbReference type="STRING" id="55209.HA50_26210"/>
<keyword evidence="1" id="KW-0812">Transmembrane</keyword>
<dbReference type="EMBL" id="MLJI01000002">
    <property type="protein sequence ID" value="ORM90068.1"/>
    <property type="molecule type" value="Genomic_DNA"/>
</dbReference>
<sequence>MIGQDATVLNLASLTGWLLSAILFYRWQGRPHNWSDIIDEELRTYRPADRAAYGELQRDTAETGHLTACMLSYWLGKERSALTRREYAFTSRQVSNDETEDIPYE</sequence>
<keyword evidence="1" id="KW-0472">Membrane</keyword>
<gene>
    <name evidence="2" type="ORF">HA50_26210</name>
</gene>
<proteinExistence type="predicted"/>
<feature type="transmembrane region" description="Helical" evidence="1">
    <location>
        <begin position="6"/>
        <end position="25"/>
    </location>
</feature>